<dbReference type="InterPro" id="IPR011989">
    <property type="entry name" value="ARM-like"/>
</dbReference>
<dbReference type="GO" id="GO:0005049">
    <property type="term" value="F:nuclear export signal receptor activity"/>
    <property type="evidence" value="ECO:0007669"/>
    <property type="project" value="InterPro"/>
</dbReference>
<evidence type="ECO:0000313" key="4">
    <source>
        <dbReference type="Proteomes" id="UP000593571"/>
    </source>
</evidence>
<dbReference type="PANTHER" id="PTHR11223:SF3">
    <property type="entry name" value="EXPORTIN-5"/>
    <property type="match status" value="1"/>
</dbReference>
<dbReference type="InterPro" id="IPR013598">
    <property type="entry name" value="Exportin-1/Importin-b-like"/>
</dbReference>
<organism evidence="3 4">
    <name type="scientific">Rousettus aegyptiacus</name>
    <name type="common">Egyptian fruit bat</name>
    <name type="synonym">Pteropus aegyptiacus</name>
    <dbReference type="NCBI Taxonomy" id="9407"/>
    <lineage>
        <taxon>Eukaryota</taxon>
        <taxon>Metazoa</taxon>
        <taxon>Chordata</taxon>
        <taxon>Craniata</taxon>
        <taxon>Vertebrata</taxon>
        <taxon>Euteleostomi</taxon>
        <taxon>Mammalia</taxon>
        <taxon>Eutheria</taxon>
        <taxon>Laurasiatheria</taxon>
        <taxon>Chiroptera</taxon>
        <taxon>Yinpterochiroptera</taxon>
        <taxon>Pteropodoidea</taxon>
        <taxon>Pteropodidae</taxon>
        <taxon>Rousettinae</taxon>
        <taxon>Rousettus</taxon>
    </lineage>
</organism>
<dbReference type="InterPro" id="IPR001494">
    <property type="entry name" value="Importin-beta_N"/>
</dbReference>
<comment type="similarity">
    <text evidence="1">Belongs to the exportin family.</text>
</comment>
<dbReference type="SMART" id="SM00913">
    <property type="entry name" value="IBN_N"/>
    <property type="match status" value="1"/>
</dbReference>
<dbReference type="GO" id="GO:0006611">
    <property type="term" value="P:protein export from nucleus"/>
    <property type="evidence" value="ECO:0007669"/>
    <property type="project" value="InterPro"/>
</dbReference>
<dbReference type="Pfam" id="PF08389">
    <property type="entry name" value="Xpo1"/>
    <property type="match status" value="1"/>
</dbReference>
<accession>A0A7J8KJS0</accession>
<keyword evidence="4" id="KW-1185">Reference proteome</keyword>
<protein>
    <submittedName>
        <fullName evidence="3">Exportin 5</fullName>
    </submittedName>
</protein>
<evidence type="ECO:0000259" key="2">
    <source>
        <dbReference type="SMART" id="SM00913"/>
    </source>
</evidence>
<proteinExistence type="inferred from homology"/>
<dbReference type="Proteomes" id="UP000593571">
    <property type="component" value="Unassembled WGS sequence"/>
</dbReference>
<evidence type="ECO:0000256" key="1">
    <source>
        <dbReference type="ARBA" id="ARBA00009466"/>
    </source>
</evidence>
<dbReference type="GO" id="GO:0005737">
    <property type="term" value="C:cytoplasm"/>
    <property type="evidence" value="ECO:0007669"/>
    <property type="project" value="TreeGrafter"/>
</dbReference>
<dbReference type="Pfam" id="PF19273">
    <property type="entry name" value="Exportin-5"/>
    <property type="match status" value="1"/>
</dbReference>
<dbReference type="GO" id="GO:0006405">
    <property type="term" value="P:RNA export from nucleus"/>
    <property type="evidence" value="ECO:0007669"/>
    <property type="project" value="TreeGrafter"/>
</dbReference>
<dbReference type="GO" id="GO:0042565">
    <property type="term" value="C:RNA nuclear export complex"/>
    <property type="evidence" value="ECO:0007669"/>
    <property type="project" value="TreeGrafter"/>
</dbReference>
<dbReference type="Pfam" id="PF03810">
    <property type="entry name" value="IBN_N"/>
    <property type="match status" value="1"/>
</dbReference>
<dbReference type="InterPro" id="IPR045478">
    <property type="entry name" value="Exportin-5_C"/>
</dbReference>
<feature type="domain" description="Importin N-terminal" evidence="2">
    <location>
        <begin position="33"/>
        <end position="100"/>
    </location>
</feature>
<dbReference type="GO" id="GO:0003723">
    <property type="term" value="F:RNA binding"/>
    <property type="evidence" value="ECO:0007669"/>
    <property type="project" value="TreeGrafter"/>
</dbReference>
<sequence length="779" mass="88724">MAMDQVNALCEQLVKAVTVMMDPSSTQRYRLEALKFCEEFKEKCPICVPCGLRLAEKTQMAIVRHFGLQILEHVVKFRWNSMSRLEKVYLKNSVMELIENGTLNILEEENHIKDVLSRIVVEMIKREWPQHWPDMLIELDTLSKQGETQTELVMFILLRLAEDVVTFHTLPFQRRRDIQQTLTQNMERIFSFLLNTLQENVNKYRQVAQANCRVGVAALNTLAGYIDWVSMSHITAENCKLLEMLCLLLNEQELQLGAAECLLIAVSRKGKLEDRKPLMVLFGDVAMHYILSAAQTADGGGLVEKHYVFLKRLCQVLCALGNQLCALLGVDSNVETPANFGKYLESFLAFTTHPSQFLRSSTQMTWGALFRHEILSRDPLLLAIIPKYLRASMTNLVKMGFPSKTDSPSCEYSRFDFDSDEDFNAFFNSSRAQQGEVMRLACRLDPKTSSAFVNLNNIPDYRLRPMLRVFVKPLVLFCPPEHYEALVSPILGPLFTYLHMRLSQKWQVINQRSLLCGEDETTDENPESQEMLEEQLVRMLTREVMDLITVCCVSKKGADHSTAPPTDGDDEEMMATEVTPSAMAELTDLGKCLMKHEDVCTALLITAFNSLAWKDTLSCQRTTTQLCWPLLKQVLSGTLLADAVTWLFTSVLKGLQTHGQHDGCMASLVHLAFQIYEALRPRYLEIRAVMEQIPEIQKDSLDQFDCKLLNPSLQKVADKRRKDQFKRLIAGCIGKPLGEQFRKEVHIKNLPSLFKKTKPILETEVLDNEEGGLATIFEP</sequence>
<comment type="caution">
    <text evidence="3">The sequence shown here is derived from an EMBL/GenBank/DDBJ whole genome shotgun (WGS) entry which is preliminary data.</text>
</comment>
<evidence type="ECO:0000313" key="3">
    <source>
        <dbReference type="EMBL" id="KAF6509110.1"/>
    </source>
</evidence>
<gene>
    <name evidence="3" type="ORF">HJG63_020745</name>
</gene>
<dbReference type="InterPro" id="IPR016024">
    <property type="entry name" value="ARM-type_fold"/>
</dbReference>
<dbReference type="Gene3D" id="1.25.10.10">
    <property type="entry name" value="Leucine-rich Repeat Variant"/>
    <property type="match status" value="2"/>
</dbReference>
<name>A0A7J8KJS0_ROUAE</name>
<dbReference type="EMBL" id="JACASE010000001">
    <property type="protein sequence ID" value="KAF6509110.1"/>
    <property type="molecule type" value="Genomic_DNA"/>
</dbReference>
<dbReference type="GO" id="GO:0005634">
    <property type="term" value="C:nucleus"/>
    <property type="evidence" value="ECO:0007669"/>
    <property type="project" value="TreeGrafter"/>
</dbReference>
<dbReference type="AlphaFoldDB" id="A0A7J8KJS0"/>
<dbReference type="SUPFAM" id="SSF48371">
    <property type="entry name" value="ARM repeat"/>
    <property type="match status" value="1"/>
</dbReference>
<dbReference type="InterPro" id="IPR045065">
    <property type="entry name" value="XPO1/5"/>
</dbReference>
<dbReference type="PANTHER" id="PTHR11223">
    <property type="entry name" value="EXPORTIN 1/5"/>
    <property type="match status" value="1"/>
</dbReference>
<reference evidence="3 4" key="1">
    <citation type="journal article" date="2020" name="Nature">
        <title>Six reference-quality genomes reveal evolution of bat adaptations.</title>
        <authorList>
            <person name="Jebb D."/>
            <person name="Huang Z."/>
            <person name="Pippel M."/>
            <person name="Hughes G.M."/>
            <person name="Lavrichenko K."/>
            <person name="Devanna P."/>
            <person name="Winkler S."/>
            <person name="Jermiin L.S."/>
            <person name="Skirmuntt E.C."/>
            <person name="Katzourakis A."/>
            <person name="Burkitt-Gray L."/>
            <person name="Ray D.A."/>
            <person name="Sullivan K.A.M."/>
            <person name="Roscito J.G."/>
            <person name="Kirilenko B.M."/>
            <person name="Davalos L.M."/>
            <person name="Corthals A.P."/>
            <person name="Power M.L."/>
            <person name="Jones G."/>
            <person name="Ransome R.D."/>
            <person name="Dechmann D.K.N."/>
            <person name="Locatelli A.G."/>
            <person name="Puechmaille S.J."/>
            <person name="Fedrigo O."/>
            <person name="Jarvis E.D."/>
            <person name="Hiller M."/>
            <person name="Vernes S.C."/>
            <person name="Myers E.W."/>
            <person name="Teeling E.C."/>
        </authorList>
    </citation>
    <scope>NUCLEOTIDE SEQUENCE [LARGE SCALE GENOMIC DNA]</scope>
    <source>
        <strain evidence="3">MRouAeg1</strain>
        <tissue evidence="3">Muscle</tissue>
    </source>
</reference>
<dbReference type="GO" id="GO:0031267">
    <property type="term" value="F:small GTPase binding"/>
    <property type="evidence" value="ECO:0007669"/>
    <property type="project" value="InterPro"/>
</dbReference>